<comment type="caution">
    <text evidence="1">The sequence shown here is derived from an EMBL/GenBank/DDBJ whole genome shotgun (WGS) entry which is preliminary data.</text>
</comment>
<reference evidence="1 2" key="1">
    <citation type="submission" date="2018-09" db="EMBL/GenBank/DDBJ databases">
        <title>Cohnella cavernae sp. nov., isolated from a karst cave.</title>
        <authorList>
            <person name="Zhu H."/>
        </authorList>
    </citation>
    <scope>NUCLEOTIDE SEQUENCE [LARGE SCALE GENOMIC DNA]</scope>
    <source>
        <strain evidence="1 2">K2E09-144</strain>
    </source>
</reference>
<protein>
    <submittedName>
        <fullName evidence="1">Uncharacterized protein</fullName>
    </submittedName>
</protein>
<dbReference type="RefSeq" id="WP_119151375.1">
    <property type="nucleotide sequence ID" value="NZ_JBHSOV010000041.1"/>
</dbReference>
<sequence>MKKMNSVRGLVLFLGVIAFAIPVQVLAEENAINHSQALTSAPQFLFTPFTVFDPNYTYLEKGQGYLTYEGNGKVNIWGETYGTVKADEISVQLTLQRWTGTVWVDAYYAANQAESNSAYVYSSISHILVSSGYYYRTKSYHWIRKGATTESGYRYSSSYLIP</sequence>
<keyword evidence="2" id="KW-1185">Reference proteome</keyword>
<name>A0A398CNF6_9BACL</name>
<gene>
    <name evidence="1" type="ORF">D3H35_22095</name>
</gene>
<proteinExistence type="predicted"/>
<dbReference type="EMBL" id="QXJM01000040">
    <property type="protein sequence ID" value="RIE01111.1"/>
    <property type="molecule type" value="Genomic_DNA"/>
</dbReference>
<evidence type="ECO:0000313" key="1">
    <source>
        <dbReference type="EMBL" id="RIE01111.1"/>
    </source>
</evidence>
<dbReference type="Proteomes" id="UP000266340">
    <property type="component" value="Unassembled WGS sequence"/>
</dbReference>
<accession>A0A398CNF6</accession>
<organism evidence="1 2">
    <name type="scientific">Cohnella faecalis</name>
    <dbReference type="NCBI Taxonomy" id="2315694"/>
    <lineage>
        <taxon>Bacteria</taxon>
        <taxon>Bacillati</taxon>
        <taxon>Bacillota</taxon>
        <taxon>Bacilli</taxon>
        <taxon>Bacillales</taxon>
        <taxon>Paenibacillaceae</taxon>
        <taxon>Cohnella</taxon>
    </lineage>
</organism>
<dbReference type="OrthoDB" id="1808478at2"/>
<evidence type="ECO:0000313" key="2">
    <source>
        <dbReference type="Proteomes" id="UP000266340"/>
    </source>
</evidence>
<dbReference type="AlphaFoldDB" id="A0A398CNF6"/>